<keyword evidence="2" id="KW-1185">Reference proteome</keyword>
<name>A0ABW7R2Y0_9ACTN</name>
<reference evidence="1 2" key="1">
    <citation type="submission" date="2024-10" db="EMBL/GenBank/DDBJ databases">
        <title>The Natural Products Discovery Center: Release of the First 8490 Sequenced Strains for Exploring Actinobacteria Biosynthetic Diversity.</title>
        <authorList>
            <person name="Kalkreuter E."/>
            <person name="Kautsar S.A."/>
            <person name="Yang D."/>
            <person name="Bader C.D."/>
            <person name="Teijaro C.N."/>
            <person name="Fluegel L."/>
            <person name="Davis C.M."/>
            <person name="Simpson J.R."/>
            <person name="Lauterbach L."/>
            <person name="Steele A.D."/>
            <person name="Gui C."/>
            <person name="Meng S."/>
            <person name="Li G."/>
            <person name="Viehrig K."/>
            <person name="Ye F."/>
            <person name="Su P."/>
            <person name="Kiefer A.F."/>
            <person name="Nichols A."/>
            <person name="Cepeda A.J."/>
            <person name="Yan W."/>
            <person name="Fan B."/>
            <person name="Jiang Y."/>
            <person name="Adhikari A."/>
            <person name="Zheng C.-J."/>
            <person name="Schuster L."/>
            <person name="Cowan T.M."/>
            <person name="Smanski M.J."/>
            <person name="Chevrette M.G."/>
            <person name="De Carvalho L.P.S."/>
            <person name="Shen B."/>
        </authorList>
    </citation>
    <scope>NUCLEOTIDE SEQUENCE [LARGE SCALE GENOMIC DNA]</scope>
    <source>
        <strain evidence="1 2">NPDC017990</strain>
    </source>
</reference>
<dbReference type="Proteomes" id="UP001610818">
    <property type="component" value="Unassembled WGS sequence"/>
</dbReference>
<protein>
    <submittedName>
        <fullName evidence="1">Uncharacterized protein</fullName>
    </submittedName>
</protein>
<gene>
    <name evidence="1" type="ORF">ACH4F9_37665</name>
</gene>
<comment type="caution">
    <text evidence="1">The sequence shown here is derived from an EMBL/GenBank/DDBJ whole genome shotgun (WGS) entry which is preliminary data.</text>
</comment>
<evidence type="ECO:0000313" key="1">
    <source>
        <dbReference type="EMBL" id="MFH8550734.1"/>
    </source>
</evidence>
<organism evidence="1 2">
    <name type="scientific">Streptomyces longisporoflavus</name>
    <dbReference type="NCBI Taxonomy" id="28044"/>
    <lineage>
        <taxon>Bacteria</taxon>
        <taxon>Bacillati</taxon>
        <taxon>Actinomycetota</taxon>
        <taxon>Actinomycetes</taxon>
        <taxon>Kitasatosporales</taxon>
        <taxon>Streptomycetaceae</taxon>
        <taxon>Streptomyces</taxon>
    </lineage>
</organism>
<evidence type="ECO:0000313" key="2">
    <source>
        <dbReference type="Proteomes" id="UP001610818"/>
    </source>
</evidence>
<accession>A0ABW7R2Y0</accession>
<dbReference type="RefSeq" id="WP_397717335.1">
    <property type="nucleotide sequence ID" value="NZ_JBIRGN010000008.1"/>
</dbReference>
<dbReference type="EMBL" id="JBIRGQ010000008">
    <property type="protein sequence ID" value="MFH8550734.1"/>
    <property type="molecule type" value="Genomic_DNA"/>
</dbReference>
<proteinExistence type="predicted"/>
<sequence>MFELLPGVGLRLPGRAGTLRFGMDERTARWAVATVADVRDGWVCGARWAFSAQYRGLTLDAYGDTTDPRGRHQDTPGLAAIGFTRDPFTLAGPSACPVVLRGIDLFGYPTAEVSEALSEGLPPTLRLSGGDGLYLTAVSVHAEAVPVSS</sequence>